<evidence type="ECO:0000256" key="1">
    <source>
        <dbReference type="SAM" id="Phobius"/>
    </source>
</evidence>
<sequence>MDIIGLLYGIIVTIAFIFINLLIDLASYSPGIVWYLHIFGPVAIIGAIIPNYYVLTVISVVVGCFFGWICFIWGIREMNWLCIPMVVLSLIMLVRCIVYFVNRNNDEHVYEEAAV</sequence>
<reference evidence="3" key="1">
    <citation type="submission" date="2022-11" db="UniProtKB">
        <authorList>
            <consortium name="WormBaseParasite"/>
        </authorList>
    </citation>
    <scope>IDENTIFICATION</scope>
</reference>
<feature type="transmembrane region" description="Helical" evidence="1">
    <location>
        <begin position="6"/>
        <end position="25"/>
    </location>
</feature>
<evidence type="ECO:0000313" key="3">
    <source>
        <dbReference type="WBParaSite" id="ACRNAN_scaffold1166.g31653.t1"/>
    </source>
</evidence>
<protein>
    <submittedName>
        <fullName evidence="3">Integral membrane protein</fullName>
    </submittedName>
</protein>
<name>A0A914CK59_9BILA</name>
<feature type="transmembrane region" description="Helical" evidence="1">
    <location>
        <begin position="80"/>
        <end position="101"/>
    </location>
</feature>
<keyword evidence="1" id="KW-0472">Membrane</keyword>
<organism evidence="2 3">
    <name type="scientific">Acrobeloides nanus</name>
    <dbReference type="NCBI Taxonomy" id="290746"/>
    <lineage>
        <taxon>Eukaryota</taxon>
        <taxon>Metazoa</taxon>
        <taxon>Ecdysozoa</taxon>
        <taxon>Nematoda</taxon>
        <taxon>Chromadorea</taxon>
        <taxon>Rhabditida</taxon>
        <taxon>Tylenchina</taxon>
        <taxon>Cephalobomorpha</taxon>
        <taxon>Cephaloboidea</taxon>
        <taxon>Cephalobidae</taxon>
        <taxon>Acrobeloides</taxon>
    </lineage>
</organism>
<keyword evidence="1" id="KW-0812">Transmembrane</keyword>
<accession>A0A914CK59</accession>
<dbReference type="Proteomes" id="UP000887540">
    <property type="component" value="Unplaced"/>
</dbReference>
<keyword evidence="1" id="KW-1133">Transmembrane helix</keyword>
<dbReference type="WBParaSite" id="ACRNAN_scaffold1166.g31653.t1">
    <property type="protein sequence ID" value="ACRNAN_scaffold1166.g31653.t1"/>
    <property type="gene ID" value="ACRNAN_scaffold1166.g31653"/>
</dbReference>
<dbReference type="AlphaFoldDB" id="A0A914CK59"/>
<feature type="transmembrane region" description="Helical" evidence="1">
    <location>
        <begin position="55"/>
        <end position="73"/>
    </location>
</feature>
<keyword evidence="2" id="KW-1185">Reference proteome</keyword>
<feature type="transmembrane region" description="Helical" evidence="1">
    <location>
        <begin position="32"/>
        <end position="49"/>
    </location>
</feature>
<evidence type="ECO:0000313" key="2">
    <source>
        <dbReference type="Proteomes" id="UP000887540"/>
    </source>
</evidence>
<proteinExistence type="predicted"/>